<dbReference type="EMBL" id="JANBUJ010001341">
    <property type="protein sequence ID" value="KAJ2767770.1"/>
    <property type="molecule type" value="Genomic_DNA"/>
</dbReference>
<evidence type="ECO:0000313" key="2">
    <source>
        <dbReference type="Proteomes" id="UP001140234"/>
    </source>
</evidence>
<proteinExistence type="predicted"/>
<organism evidence="1 2">
    <name type="scientific">Coemansia nantahalensis</name>
    <dbReference type="NCBI Taxonomy" id="2789366"/>
    <lineage>
        <taxon>Eukaryota</taxon>
        <taxon>Fungi</taxon>
        <taxon>Fungi incertae sedis</taxon>
        <taxon>Zoopagomycota</taxon>
        <taxon>Kickxellomycotina</taxon>
        <taxon>Kickxellomycetes</taxon>
        <taxon>Kickxellales</taxon>
        <taxon>Kickxellaceae</taxon>
        <taxon>Coemansia</taxon>
    </lineage>
</organism>
<reference evidence="1" key="1">
    <citation type="submission" date="2022-07" db="EMBL/GenBank/DDBJ databases">
        <title>Phylogenomic reconstructions and comparative analyses of Kickxellomycotina fungi.</title>
        <authorList>
            <person name="Reynolds N.K."/>
            <person name="Stajich J.E."/>
            <person name="Barry K."/>
            <person name="Grigoriev I.V."/>
            <person name="Crous P."/>
            <person name="Smith M.E."/>
        </authorList>
    </citation>
    <scope>NUCLEOTIDE SEQUENCE</scope>
    <source>
        <strain evidence="1">CBS 109366</strain>
    </source>
</reference>
<accession>A0ACC1JVA5</accession>
<comment type="caution">
    <text evidence="1">The sequence shown here is derived from an EMBL/GenBank/DDBJ whole genome shotgun (WGS) entry which is preliminary data.</text>
</comment>
<keyword evidence="2" id="KW-1185">Reference proteome</keyword>
<protein>
    <submittedName>
        <fullName evidence="1">Uncharacterized protein</fullName>
    </submittedName>
</protein>
<sequence length="272" mass="29503">MFRFSETAVSNTELQTAPAELLRRCYAARASINPNLDPPSIPPTINSVLANTVAEQGKNMAIMAISEYQGMLQNFLVGLIGAKRVLEIGSFTGTSAIFFANALKRNGVAGGPGANGFKPVIGLDISEEFAAIARWNFADAGVEDYADIIVGDARANLASLEGQTFDIVFLDADKPSYKYYYDTVIEKGIVAKNGLIIADNTAFDCTTVYVGQPSPLASDAKPLDVTFAKDIDNDRIGRALHDFNEYIRNDPRTEVLMLPLYTGITLIRFLDA</sequence>
<evidence type="ECO:0000313" key="1">
    <source>
        <dbReference type="EMBL" id="KAJ2767770.1"/>
    </source>
</evidence>
<dbReference type="Proteomes" id="UP001140234">
    <property type="component" value="Unassembled WGS sequence"/>
</dbReference>
<gene>
    <name evidence="1" type="ORF">IWQ57_003816</name>
</gene>
<name>A0ACC1JVA5_9FUNG</name>